<dbReference type="InterPro" id="IPR039420">
    <property type="entry name" value="WalR-like"/>
</dbReference>
<dbReference type="GO" id="GO:0006355">
    <property type="term" value="P:regulation of DNA-templated transcription"/>
    <property type="evidence" value="ECO:0007669"/>
    <property type="project" value="TreeGrafter"/>
</dbReference>
<keyword evidence="7" id="KW-1185">Reference proteome</keyword>
<dbReference type="Gene3D" id="3.40.50.2300">
    <property type="match status" value="1"/>
</dbReference>
<dbReference type="SUPFAM" id="SSF52172">
    <property type="entry name" value="CheY-like"/>
    <property type="match status" value="1"/>
</dbReference>
<evidence type="ECO:0000313" key="7">
    <source>
        <dbReference type="Proteomes" id="UP000460561"/>
    </source>
</evidence>
<organism evidence="6 7">
    <name type="scientific">Altericroceibacterium indicum</name>
    <dbReference type="NCBI Taxonomy" id="374177"/>
    <lineage>
        <taxon>Bacteria</taxon>
        <taxon>Pseudomonadati</taxon>
        <taxon>Pseudomonadota</taxon>
        <taxon>Alphaproteobacteria</taxon>
        <taxon>Sphingomonadales</taxon>
        <taxon>Erythrobacteraceae</taxon>
        <taxon>Altericroceibacterium</taxon>
    </lineage>
</organism>
<keyword evidence="1" id="KW-0805">Transcription regulation</keyword>
<protein>
    <submittedName>
        <fullName evidence="6">Response regulator</fullName>
    </submittedName>
</protein>
<dbReference type="AlphaFoldDB" id="A0A845A9F2"/>
<dbReference type="PANTHER" id="PTHR48111">
    <property type="entry name" value="REGULATOR OF RPOS"/>
    <property type="match status" value="1"/>
</dbReference>
<evidence type="ECO:0000256" key="1">
    <source>
        <dbReference type="ARBA" id="ARBA00023015"/>
    </source>
</evidence>
<dbReference type="Proteomes" id="UP000460561">
    <property type="component" value="Unassembled WGS sequence"/>
</dbReference>
<dbReference type="GO" id="GO:0005829">
    <property type="term" value="C:cytosol"/>
    <property type="evidence" value="ECO:0007669"/>
    <property type="project" value="TreeGrafter"/>
</dbReference>
<dbReference type="RefSeq" id="WP_160738851.1">
    <property type="nucleotide sequence ID" value="NZ_WTYQ01000002.1"/>
</dbReference>
<evidence type="ECO:0000256" key="2">
    <source>
        <dbReference type="ARBA" id="ARBA00023125"/>
    </source>
</evidence>
<dbReference type="PROSITE" id="PS50110">
    <property type="entry name" value="RESPONSE_REGULATORY"/>
    <property type="match status" value="1"/>
</dbReference>
<evidence type="ECO:0000256" key="3">
    <source>
        <dbReference type="ARBA" id="ARBA00023163"/>
    </source>
</evidence>
<dbReference type="SMART" id="SM00448">
    <property type="entry name" value="REC"/>
    <property type="match status" value="1"/>
</dbReference>
<proteinExistence type="predicted"/>
<dbReference type="OrthoDB" id="9786548at2"/>
<evidence type="ECO:0000259" key="5">
    <source>
        <dbReference type="PROSITE" id="PS50110"/>
    </source>
</evidence>
<dbReference type="GO" id="GO:0000976">
    <property type="term" value="F:transcription cis-regulatory region binding"/>
    <property type="evidence" value="ECO:0007669"/>
    <property type="project" value="TreeGrafter"/>
</dbReference>
<dbReference type="EMBL" id="WTYQ01000002">
    <property type="protein sequence ID" value="MXP25641.1"/>
    <property type="molecule type" value="Genomic_DNA"/>
</dbReference>
<dbReference type="PANTHER" id="PTHR48111:SF67">
    <property type="entry name" value="TRANSCRIPTIONAL REGULATORY PROTEIN TCTD"/>
    <property type="match status" value="1"/>
</dbReference>
<keyword evidence="3" id="KW-0804">Transcription</keyword>
<dbReference type="InterPro" id="IPR011006">
    <property type="entry name" value="CheY-like_superfamily"/>
</dbReference>
<feature type="domain" description="Response regulatory" evidence="5">
    <location>
        <begin position="3"/>
        <end position="119"/>
    </location>
</feature>
<reference evidence="6 7" key="1">
    <citation type="submission" date="2019-12" db="EMBL/GenBank/DDBJ databases">
        <title>Genomic-based taxomic classification of the family Erythrobacteraceae.</title>
        <authorList>
            <person name="Xu L."/>
        </authorList>
    </citation>
    <scope>NUCLEOTIDE SEQUENCE [LARGE SCALE GENOMIC DNA]</scope>
    <source>
        <strain evidence="6 7">DSM 18604</strain>
    </source>
</reference>
<dbReference type="Pfam" id="PF00072">
    <property type="entry name" value="Response_reg"/>
    <property type="match status" value="1"/>
</dbReference>
<name>A0A845A9F2_9SPHN</name>
<keyword evidence="2" id="KW-0238">DNA-binding</keyword>
<sequence length="133" mass="14972">MGRIIYAEDDEIVAQVVIDALMKAGHAVGWLPDGEEALRAMQFRAPDLAILDQMMPSMNGGLVMREMRVTPSLVSVPILMLTAIDAQESEKIAFFEGADDYMTKPFDADELVFRAEELMMQKMRRAHPQTLNR</sequence>
<evidence type="ECO:0000313" key="6">
    <source>
        <dbReference type="EMBL" id="MXP25641.1"/>
    </source>
</evidence>
<keyword evidence="4" id="KW-0597">Phosphoprotein</keyword>
<comment type="caution">
    <text evidence="6">The sequence shown here is derived from an EMBL/GenBank/DDBJ whole genome shotgun (WGS) entry which is preliminary data.</text>
</comment>
<dbReference type="GO" id="GO:0000156">
    <property type="term" value="F:phosphorelay response regulator activity"/>
    <property type="evidence" value="ECO:0007669"/>
    <property type="project" value="TreeGrafter"/>
</dbReference>
<gene>
    <name evidence="6" type="ORF">GRI39_06245</name>
</gene>
<dbReference type="InterPro" id="IPR001789">
    <property type="entry name" value="Sig_transdc_resp-reg_receiver"/>
</dbReference>
<evidence type="ECO:0000256" key="4">
    <source>
        <dbReference type="PROSITE-ProRule" id="PRU00169"/>
    </source>
</evidence>
<dbReference type="CDD" id="cd17574">
    <property type="entry name" value="REC_OmpR"/>
    <property type="match status" value="1"/>
</dbReference>
<accession>A0A845A9F2</accession>
<feature type="modified residue" description="4-aspartylphosphate" evidence="4">
    <location>
        <position position="52"/>
    </location>
</feature>
<dbReference type="GO" id="GO:0032993">
    <property type="term" value="C:protein-DNA complex"/>
    <property type="evidence" value="ECO:0007669"/>
    <property type="project" value="TreeGrafter"/>
</dbReference>